<evidence type="ECO:0000313" key="3">
    <source>
        <dbReference type="Proteomes" id="UP000294933"/>
    </source>
</evidence>
<evidence type="ECO:0000256" key="1">
    <source>
        <dbReference type="SAM" id="MobiDB-lite"/>
    </source>
</evidence>
<sequence>MRLPLSDFFRHYHHHHISESPPRQQPRHIDYLAEKHWKTFQSTPGPLQTVERPGETKASKTSAMDVHQQNGSTEKERRLRHTQYLGSPSGPSPFPLSKSFFHSQILYMNSSYIIQANRGEGRRLDEWMNGVDRRRCQSHLSPLVLLTPPSLSASPRHLRHLSRHSR</sequence>
<evidence type="ECO:0000313" key="2">
    <source>
        <dbReference type="EMBL" id="TDL16398.1"/>
    </source>
</evidence>
<dbReference type="EMBL" id="ML170244">
    <property type="protein sequence ID" value="TDL16398.1"/>
    <property type="molecule type" value="Genomic_DNA"/>
</dbReference>
<dbReference type="AlphaFoldDB" id="A0A4Y7PMQ7"/>
<keyword evidence="3" id="KW-1185">Reference proteome</keyword>
<protein>
    <submittedName>
        <fullName evidence="2">Uncharacterized protein</fullName>
    </submittedName>
</protein>
<accession>A0A4Y7PMQ7</accession>
<proteinExistence type="predicted"/>
<name>A0A4Y7PMQ7_9AGAM</name>
<feature type="region of interest" description="Disordered" evidence="1">
    <location>
        <begin position="42"/>
        <end position="77"/>
    </location>
</feature>
<dbReference type="Proteomes" id="UP000294933">
    <property type="component" value="Unassembled WGS sequence"/>
</dbReference>
<reference evidence="2 3" key="1">
    <citation type="submission" date="2018-06" db="EMBL/GenBank/DDBJ databases">
        <title>A transcriptomic atlas of mushroom development highlights an independent origin of complex multicellularity.</title>
        <authorList>
            <consortium name="DOE Joint Genome Institute"/>
            <person name="Krizsan K."/>
            <person name="Almasi E."/>
            <person name="Merenyi Z."/>
            <person name="Sahu N."/>
            <person name="Viragh M."/>
            <person name="Koszo T."/>
            <person name="Mondo S."/>
            <person name="Kiss B."/>
            <person name="Balint B."/>
            <person name="Kues U."/>
            <person name="Barry K."/>
            <person name="Hegedus J.C."/>
            <person name="Henrissat B."/>
            <person name="Johnson J."/>
            <person name="Lipzen A."/>
            <person name="Ohm R."/>
            <person name="Nagy I."/>
            <person name="Pangilinan J."/>
            <person name="Yan J."/>
            <person name="Xiong Y."/>
            <person name="Grigoriev I.V."/>
            <person name="Hibbett D.S."/>
            <person name="Nagy L.G."/>
        </authorList>
    </citation>
    <scope>NUCLEOTIDE SEQUENCE [LARGE SCALE GENOMIC DNA]</scope>
    <source>
        <strain evidence="2 3">SZMC22713</strain>
    </source>
</reference>
<dbReference type="VEuPathDB" id="FungiDB:BD410DRAFT_624245"/>
<feature type="compositionally biased region" description="Polar residues" evidence="1">
    <location>
        <begin position="59"/>
        <end position="72"/>
    </location>
</feature>
<gene>
    <name evidence="2" type="ORF">BD410DRAFT_624245</name>
</gene>
<organism evidence="2 3">
    <name type="scientific">Rickenella mellea</name>
    <dbReference type="NCBI Taxonomy" id="50990"/>
    <lineage>
        <taxon>Eukaryota</taxon>
        <taxon>Fungi</taxon>
        <taxon>Dikarya</taxon>
        <taxon>Basidiomycota</taxon>
        <taxon>Agaricomycotina</taxon>
        <taxon>Agaricomycetes</taxon>
        <taxon>Hymenochaetales</taxon>
        <taxon>Rickenellaceae</taxon>
        <taxon>Rickenella</taxon>
    </lineage>
</organism>